<evidence type="ECO:0000256" key="7">
    <source>
        <dbReference type="ARBA" id="ARBA00023242"/>
    </source>
</evidence>
<dbReference type="Proteomes" id="UP000887565">
    <property type="component" value="Unplaced"/>
</dbReference>
<evidence type="ECO:0000256" key="3">
    <source>
        <dbReference type="ARBA" id="ARBA00022454"/>
    </source>
</evidence>
<keyword evidence="10" id="KW-1185">Reference proteome</keyword>
<keyword evidence="7" id="KW-0539">Nucleus</keyword>
<dbReference type="WBParaSite" id="nRc.2.0.1.t05965-RA">
    <property type="protein sequence ID" value="nRc.2.0.1.t05965-RA"/>
    <property type="gene ID" value="nRc.2.0.1.g05965"/>
</dbReference>
<dbReference type="AlphaFoldDB" id="A0A915HW01"/>
<evidence type="ECO:0000256" key="2">
    <source>
        <dbReference type="ARBA" id="ARBA00004629"/>
    </source>
</evidence>
<dbReference type="Pfam" id="PF03980">
    <property type="entry name" value="Nnf1"/>
    <property type="match status" value="1"/>
</dbReference>
<dbReference type="GO" id="GO:0007059">
    <property type="term" value="P:chromosome segregation"/>
    <property type="evidence" value="ECO:0007669"/>
    <property type="project" value="TreeGrafter"/>
</dbReference>
<dbReference type="PANTHER" id="PTHR15459">
    <property type="entry name" value="POLYAMINE-MODULATED FACTOR 1"/>
    <property type="match status" value="1"/>
</dbReference>
<name>A0A915HW01_ROMCU</name>
<keyword evidence="5" id="KW-0498">Mitosis</keyword>
<evidence type="ECO:0000256" key="4">
    <source>
        <dbReference type="ARBA" id="ARBA00022618"/>
    </source>
</evidence>
<keyword evidence="6" id="KW-0995">Kinetochore</keyword>
<keyword evidence="3" id="KW-0158">Chromosome</keyword>
<evidence type="ECO:0000256" key="5">
    <source>
        <dbReference type="ARBA" id="ARBA00022776"/>
    </source>
</evidence>
<dbReference type="GO" id="GO:0005634">
    <property type="term" value="C:nucleus"/>
    <property type="evidence" value="ECO:0007669"/>
    <property type="project" value="UniProtKB-SubCell"/>
</dbReference>
<dbReference type="GO" id="GO:0051301">
    <property type="term" value="P:cell division"/>
    <property type="evidence" value="ECO:0007669"/>
    <property type="project" value="UniProtKB-KW"/>
</dbReference>
<accession>A0A915HW01</accession>
<evidence type="ECO:0000313" key="11">
    <source>
        <dbReference type="WBParaSite" id="nRc.2.0.1.t05965-RA"/>
    </source>
</evidence>
<evidence type="ECO:0000256" key="1">
    <source>
        <dbReference type="ARBA" id="ARBA00004123"/>
    </source>
</evidence>
<protein>
    <submittedName>
        <fullName evidence="11">Uncharacterized protein</fullName>
    </submittedName>
</protein>
<dbReference type="InterPro" id="IPR007128">
    <property type="entry name" value="PMF1/Nnf1"/>
</dbReference>
<comment type="subcellular location">
    <subcellularLocation>
        <location evidence="2">Chromosome</location>
        <location evidence="2">Centromere</location>
        <location evidence="2">Kinetochore</location>
    </subcellularLocation>
    <subcellularLocation>
        <location evidence="1">Nucleus</location>
    </subcellularLocation>
</comment>
<keyword evidence="8" id="KW-0131">Cell cycle</keyword>
<evidence type="ECO:0000256" key="9">
    <source>
        <dbReference type="ARBA" id="ARBA00023328"/>
    </source>
</evidence>
<sequence length="238" mass="27619">SEQPKIYLCICNQNFSSSYALKPSLCREKALWSAGNAIFPRCKASILEFAFASCDFLKCGFMDETVASKCALPEPPSRKVLHLRQCLNKFTNRLIGDTLSFSSIYTEFYVEIDKNRSKSEIESEHNRLINALKNNIKDQTSDLLDSDDVERRLNLLNSLIEKEKLDKTEKWRPSGKPDADLRPYKVETMNNFKRKLVDLSEPIEAESRSLKRKILDNRKSIIDKHKLIRDRLSKLRRK</sequence>
<proteinExistence type="predicted"/>
<dbReference type="PANTHER" id="PTHR15459:SF3">
    <property type="entry name" value="POLYAMINE-MODULATED FACTOR 1"/>
    <property type="match status" value="1"/>
</dbReference>
<evidence type="ECO:0000313" key="10">
    <source>
        <dbReference type="Proteomes" id="UP000887565"/>
    </source>
</evidence>
<dbReference type="GO" id="GO:0000444">
    <property type="term" value="C:MIS12/MIND type complex"/>
    <property type="evidence" value="ECO:0007669"/>
    <property type="project" value="InterPro"/>
</dbReference>
<reference evidence="11" key="1">
    <citation type="submission" date="2022-11" db="UniProtKB">
        <authorList>
            <consortium name="WormBaseParasite"/>
        </authorList>
    </citation>
    <scope>IDENTIFICATION</scope>
</reference>
<keyword evidence="9" id="KW-0137">Centromere</keyword>
<evidence type="ECO:0000256" key="8">
    <source>
        <dbReference type="ARBA" id="ARBA00023306"/>
    </source>
</evidence>
<evidence type="ECO:0000256" key="6">
    <source>
        <dbReference type="ARBA" id="ARBA00022838"/>
    </source>
</evidence>
<organism evidence="10 11">
    <name type="scientific">Romanomermis culicivorax</name>
    <name type="common">Nematode worm</name>
    <dbReference type="NCBI Taxonomy" id="13658"/>
    <lineage>
        <taxon>Eukaryota</taxon>
        <taxon>Metazoa</taxon>
        <taxon>Ecdysozoa</taxon>
        <taxon>Nematoda</taxon>
        <taxon>Enoplea</taxon>
        <taxon>Dorylaimia</taxon>
        <taxon>Mermithida</taxon>
        <taxon>Mermithoidea</taxon>
        <taxon>Mermithidae</taxon>
        <taxon>Romanomermis</taxon>
    </lineage>
</organism>
<keyword evidence="4" id="KW-0132">Cell division</keyword>